<dbReference type="Pfam" id="PF02201">
    <property type="entry name" value="SWIB"/>
    <property type="match status" value="1"/>
</dbReference>
<dbReference type="AlphaFoldDB" id="A0A421DAN8"/>
<reference evidence="3 4" key="1">
    <citation type="submission" date="2018-08" db="EMBL/GenBank/DDBJ databases">
        <title>Draft genome sequences of two Aspergillus turcosus clinical strains isolated from bronchoalveolar lavage fluid: one azole-susceptible and the other azole-resistant.</title>
        <authorList>
            <person name="Parent-Michaud M."/>
            <person name="Dufresne P.J."/>
            <person name="Fournier E."/>
            <person name="Martineau C."/>
            <person name="Moreira S."/>
            <person name="Perkins V."/>
            <person name="De Repentigny L."/>
            <person name="Dufresne S.F."/>
        </authorList>
    </citation>
    <scope>NUCLEOTIDE SEQUENCE [LARGE SCALE GENOMIC DNA]</scope>
    <source>
        <strain evidence="3">HMR AF 1038</strain>
    </source>
</reference>
<proteinExistence type="predicted"/>
<dbReference type="InterPro" id="IPR014876">
    <property type="entry name" value="DEK_C"/>
</dbReference>
<dbReference type="InterPro" id="IPR019835">
    <property type="entry name" value="SWIB_domain"/>
</dbReference>
<dbReference type="EMBL" id="NIDN02000037">
    <property type="protein sequence ID" value="RLL99194.1"/>
    <property type="molecule type" value="Genomic_DNA"/>
</dbReference>
<dbReference type="OrthoDB" id="10251073at2759"/>
<dbReference type="PANTHER" id="PTHR13844">
    <property type="entry name" value="SWI/SNF-RELATED MATRIX-ASSOCIATED ACTIN-DEPENDENT REGULATOR OF CHROMATIN SUBFAMILY D"/>
    <property type="match status" value="1"/>
</dbReference>
<keyword evidence="4" id="KW-1185">Reference proteome</keyword>
<feature type="domain" description="DM2" evidence="2">
    <location>
        <begin position="223"/>
        <end position="301"/>
    </location>
</feature>
<dbReference type="Proteomes" id="UP000215289">
    <property type="component" value="Unassembled WGS sequence"/>
</dbReference>
<dbReference type="SUPFAM" id="SSF47592">
    <property type="entry name" value="SWIB/MDM2 domain"/>
    <property type="match status" value="1"/>
</dbReference>
<name>A0A421DAN8_9EURO</name>
<evidence type="ECO:0000313" key="4">
    <source>
        <dbReference type="Proteomes" id="UP000215289"/>
    </source>
</evidence>
<feature type="compositionally biased region" description="Low complexity" evidence="1">
    <location>
        <begin position="91"/>
        <end position="105"/>
    </location>
</feature>
<accession>A0A421DAN8</accession>
<dbReference type="InterPro" id="IPR036885">
    <property type="entry name" value="SWIB_MDM2_dom_sf"/>
</dbReference>
<organism evidence="3 4">
    <name type="scientific">Aspergillus turcosus</name>
    <dbReference type="NCBI Taxonomy" id="1245748"/>
    <lineage>
        <taxon>Eukaryota</taxon>
        <taxon>Fungi</taxon>
        <taxon>Dikarya</taxon>
        <taxon>Ascomycota</taxon>
        <taxon>Pezizomycotina</taxon>
        <taxon>Eurotiomycetes</taxon>
        <taxon>Eurotiomycetidae</taxon>
        <taxon>Eurotiales</taxon>
        <taxon>Aspergillaceae</taxon>
        <taxon>Aspergillus</taxon>
        <taxon>Aspergillus subgen. Fumigati</taxon>
    </lineage>
</organism>
<dbReference type="InterPro" id="IPR003121">
    <property type="entry name" value="SWIB_MDM2_domain"/>
</dbReference>
<dbReference type="CDD" id="cd10567">
    <property type="entry name" value="SWIB-MDM2_like"/>
    <property type="match status" value="1"/>
</dbReference>
<evidence type="ECO:0000259" key="2">
    <source>
        <dbReference type="PROSITE" id="PS51925"/>
    </source>
</evidence>
<dbReference type="STRING" id="1245748.A0A421DAN8"/>
<sequence length="304" mass="33383">MPCATVSPDVEARYTEVIDSILAKSDLNTISEKRIRKGLQEVVGYDLTPQKVRTAILGPVANCLPSILAAIKQLIMKRFDLFAERSGIGGSSDAAASSTAPTSNGRAQNHDSVTPAEPSPPAQSSPPQKRQAESDDQSDPSTKTPPAKKKKPDHDIDADALYAAKLQAEENMRARPTRGASARRAAPVKKKTKAKTSKKVKAEDDSDLDSGSETKKEVNRSGGFHKPLNLSPALSALLDGEATLSRPQTVKRLWQYIREHDLQDPNDRRQIRCDDAMRAVFKQDRIHMFTMTKILNQNLYSPDE</sequence>
<dbReference type="PROSITE" id="PS51925">
    <property type="entry name" value="SWIB_MDM2"/>
    <property type="match status" value="1"/>
</dbReference>
<gene>
    <name evidence="3" type="ORF">CFD26_107975</name>
</gene>
<protein>
    <recommendedName>
        <fullName evidence="2">DM2 domain-containing protein</fullName>
    </recommendedName>
</protein>
<feature type="region of interest" description="Disordered" evidence="1">
    <location>
        <begin position="88"/>
        <end position="155"/>
    </location>
</feature>
<evidence type="ECO:0000313" key="3">
    <source>
        <dbReference type="EMBL" id="RLL99194.1"/>
    </source>
</evidence>
<dbReference type="Pfam" id="PF08766">
    <property type="entry name" value="DEK_C"/>
    <property type="match status" value="1"/>
</dbReference>
<evidence type="ECO:0000256" key="1">
    <source>
        <dbReference type="SAM" id="MobiDB-lite"/>
    </source>
</evidence>
<dbReference type="Gene3D" id="1.10.245.10">
    <property type="entry name" value="SWIB/MDM2 domain"/>
    <property type="match status" value="1"/>
</dbReference>
<comment type="caution">
    <text evidence="3">The sequence shown here is derived from an EMBL/GenBank/DDBJ whole genome shotgun (WGS) entry which is preliminary data.</text>
</comment>
<feature type="compositionally biased region" description="Basic residues" evidence="1">
    <location>
        <begin position="186"/>
        <end position="199"/>
    </location>
</feature>
<feature type="region of interest" description="Disordered" evidence="1">
    <location>
        <begin position="168"/>
        <end position="228"/>
    </location>
</feature>
<dbReference type="SMART" id="SM00151">
    <property type="entry name" value="SWIB"/>
    <property type="match status" value="1"/>
</dbReference>